<keyword evidence="2" id="KW-1185">Reference proteome</keyword>
<evidence type="ECO:0000313" key="1">
    <source>
        <dbReference type="EMBL" id="TMS59187.1"/>
    </source>
</evidence>
<comment type="caution">
    <text evidence="1">The sequence shown here is derived from an EMBL/GenBank/DDBJ whole genome shotgun (WGS) entry which is preliminary data.</text>
</comment>
<dbReference type="Proteomes" id="UP000004277">
    <property type="component" value="Unassembled WGS sequence"/>
</dbReference>
<accession>A0ACD3SSE6</accession>
<gene>
    <name evidence="1" type="ORF">MW7_003130</name>
</gene>
<protein>
    <submittedName>
        <fullName evidence="1">Hydroxyacid dehydrogenase</fullName>
    </submittedName>
</protein>
<evidence type="ECO:0000313" key="2">
    <source>
        <dbReference type="Proteomes" id="UP000004277"/>
    </source>
</evidence>
<proteinExistence type="predicted"/>
<dbReference type="EMBL" id="AKCV02000011">
    <property type="protein sequence ID" value="TMS59187.1"/>
    <property type="molecule type" value="Genomic_DNA"/>
</dbReference>
<organism evidence="1 2">
    <name type="scientific">Imbroritus primus</name>
    <dbReference type="NCBI Taxonomy" id="3058603"/>
    <lineage>
        <taxon>Bacteria</taxon>
        <taxon>Pseudomonadati</taxon>
        <taxon>Pseudomonadota</taxon>
        <taxon>Betaproteobacteria</taxon>
        <taxon>Burkholderiales</taxon>
        <taxon>Burkholderiaceae</taxon>
        <taxon>Imbroritus</taxon>
    </lineage>
</organism>
<name>A0ACD3SSE6_9BURK</name>
<reference evidence="1" key="1">
    <citation type="submission" date="2019-05" db="EMBL/GenBank/DDBJ databases">
        <title>Revised genome assembly of Burkholderiaceae (previously Ralstonia) sp. PBA.</title>
        <authorList>
            <person name="Gan H.M."/>
        </authorList>
    </citation>
    <scope>NUCLEOTIDE SEQUENCE</scope>
    <source>
        <strain evidence="1">PBA</strain>
    </source>
</reference>
<sequence>MKQVCISEFMDPDAVAVLDKCVQLRYEPTWVDQRDVLLKSLANVDALIVRNRTQVNAELLDAAPALKVVGRLGVGLDNIDVKACEARGIRVIPATGANARSVAEYVVTSALMLMRGAYLSHAEMVAGKWPRARLSEGHEAFGRTLGLIGFGDIGRLTARLAAALGMQVVAHDPMLPADHPAWAENNVKPLALDALLATADAVSLHVPLVPATRHLINAERIRGMKRGAVLINTARGGVVDEAALATALKEGTLAGAALDVFENEPLSAGGVLADAPNLVLTPHIGGVSHEANVRVSMMIADAVRDALGVQA</sequence>